<dbReference type="InterPro" id="IPR011009">
    <property type="entry name" value="Kinase-like_dom_sf"/>
</dbReference>
<dbReference type="PANTHER" id="PTHR21310">
    <property type="entry name" value="AMINOGLYCOSIDE PHOSPHOTRANSFERASE-RELATED-RELATED"/>
    <property type="match status" value="1"/>
</dbReference>
<feature type="domain" description="Aminoglycoside phosphotransferase" evidence="1">
    <location>
        <begin position="68"/>
        <end position="285"/>
    </location>
</feature>
<protein>
    <recommendedName>
        <fullName evidence="1">Aminoglycoside phosphotransferase domain-containing protein</fullName>
    </recommendedName>
</protein>
<dbReference type="OrthoDB" id="2906425at2759"/>
<evidence type="ECO:0000313" key="3">
    <source>
        <dbReference type="Proteomes" id="UP000443090"/>
    </source>
</evidence>
<evidence type="ECO:0000313" key="2">
    <source>
        <dbReference type="EMBL" id="TVY48709.1"/>
    </source>
</evidence>
<keyword evidence="3" id="KW-1185">Reference proteome</keyword>
<dbReference type="EMBL" id="QGMI01000036">
    <property type="protein sequence ID" value="TVY48709.1"/>
    <property type="molecule type" value="Genomic_DNA"/>
</dbReference>
<dbReference type="PANTHER" id="PTHR21310:SF56">
    <property type="entry name" value="AMINOGLYCOSIDE PHOSPHOTRANSFERASE DOMAIN-CONTAINING PROTEIN"/>
    <property type="match status" value="1"/>
</dbReference>
<evidence type="ECO:0000259" key="1">
    <source>
        <dbReference type="Pfam" id="PF01636"/>
    </source>
</evidence>
<gene>
    <name evidence="2" type="ORF">LOCC1_G001402</name>
</gene>
<accession>A0A8H8S5Q1</accession>
<sequence length="405" mass="45702">MANRAVTPDDTLLKQIFNCLPESISILLHNWDKCVFKATFSYDFGSSYSECIVRLEAENENLNTFPTIAALQQIAATVVPELVPQTFQLGKVENLQGRTFDFSVTEMVEGELLEDVWQQMSIKEQNSVAAELVEALEKFHSIRLSDTGVKESLQKTFREGDEQLKRFELPHAFGGPHTRFLNDGVGLLGAIMDRRKLKKPSCYMEPLVDSQGIRIRSTFEELGSTFINNSDIEKWPEEAVLCHNDLNPRNLILRSCVTSDGKSEYKLAGIIDWELAGFYPASYELSLQDTYLGSANRHVSFYLLLKEKMRALVPQSSSQIVLVQAMELVFESQQKLLSDGNNIGAHIRKRFIENSMLERDNDPCLGGWTRSPQGGPLLEYSTAAFQKLEDDVVEEMVAKRKAKAT</sequence>
<dbReference type="Gene3D" id="3.90.1200.10">
    <property type="match status" value="1"/>
</dbReference>
<dbReference type="Proteomes" id="UP000443090">
    <property type="component" value="Unassembled WGS sequence"/>
</dbReference>
<organism evidence="2 3">
    <name type="scientific">Lachnellula occidentalis</name>
    <dbReference type="NCBI Taxonomy" id="215460"/>
    <lineage>
        <taxon>Eukaryota</taxon>
        <taxon>Fungi</taxon>
        <taxon>Dikarya</taxon>
        <taxon>Ascomycota</taxon>
        <taxon>Pezizomycotina</taxon>
        <taxon>Leotiomycetes</taxon>
        <taxon>Helotiales</taxon>
        <taxon>Lachnaceae</taxon>
        <taxon>Lachnellula</taxon>
    </lineage>
</organism>
<dbReference type="Pfam" id="PF01636">
    <property type="entry name" value="APH"/>
    <property type="match status" value="1"/>
</dbReference>
<dbReference type="SUPFAM" id="SSF56112">
    <property type="entry name" value="Protein kinase-like (PK-like)"/>
    <property type="match status" value="1"/>
</dbReference>
<comment type="caution">
    <text evidence="2">The sequence shown here is derived from an EMBL/GenBank/DDBJ whole genome shotgun (WGS) entry which is preliminary data.</text>
</comment>
<name>A0A8H8S5Q1_9HELO</name>
<dbReference type="InterPro" id="IPR002575">
    <property type="entry name" value="Aminoglycoside_PTrfase"/>
</dbReference>
<reference evidence="2 3" key="1">
    <citation type="submission" date="2018-05" db="EMBL/GenBank/DDBJ databases">
        <title>Genome sequencing and assembly of the regulated plant pathogen Lachnellula willkommii and related sister species for the development of diagnostic species identification markers.</title>
        <authorList>
            <person name="Giroux E."/>
            <person name="Bilodeau G."/>
        </authorList>
    </citation>
    <scope>NUCLEOTIDE SEQUENCE [LARGE SCALE GENOMIC DNA]</scope>
    <source>
        <strain evidence="2 3">CBS 160.35</strain>
    </source>
</reference>
<dbReference type="AlphaFoldDB" id="A0A8H8S5Q1"/>
<dbReference type="InterPro" id="IPR051678">
    <property type="entry name" value="AGP_Transferase"/>
</dbReference>
<proteinExistence type="predicted"/>